<dbReference type="InterPro" id="IPR029063">
    <property type="entry name" value="SAM-dependent_MTases_sf"/>
</dbReference>
<evidence type="ECO:0000256" key="5">
    <source>
        <dbReference type="ARBA" id="ARBA00022603"/>
    </source>
</evidence>
<dbReference type="AlphaFoldDB" id="A0A8T4GW36"/>
<evidence type="ECO:0000256" key="4">
    <source>
        <dbReference type="ARBA" id="ARBA00022490"/>
    </source>
</evidence>
<dbReference type="GO" id="GO:0005737">
    <property type="term" value="C:cytoplasm"/>
    <property type="evidence" value="ECO:0007669"/>
    <property type="project" value="UniProtKB-SubCell"/>
</dbReference>
<dbReference type="GO" id="GO:0004719">
    <property type="term" value="F:protein-L-isoaspartate (D-aspartate) O-methyltransferase activity"/>
    <property type="evidence" value="ECO:0007669"/>
    <property type="project" value="UniProtKB-EC"/>
</dbReference>
<evidence type="ECO:0000313" key="11">
    <source>
        <dbReference type="EMBL" id="MBP1985904.1"/>
    </source>
</evidence>
<evidence type="ECO:0000256" key="9">
    <source>
        <dbReference type="ARBA" id="ARBA00029295"/>
    </source>
</evidence>
<dbReference type="OrthoDB" id="194891at2157"/>
<dbReference type="Proteomes" id="UP000823736">
    <property type="component" value="Unassembled WGS sequence"/>
</dbReference>
<dbReference type="PANTHER" id="PTHR11579">
    <property type="entry name" value="PROTEIN-L-ISOASPARTATE O-METHYLTRANSFERASE"/>
    <property type="match status" value="1"/>
</dbReference>
<accession>A0A8T4GW36</accession>
<reference evidence="11" key="1">
    <citation type="submission" date="2021-03" db="EMBL/GenBank/DDBJ databases">
        <title>Genomic Encyclopedia of Type Strains, Phase IV (KMG-IV): sequencing the most valuable type-strain genomes for metagenomic binning, comparative biology and taxonomic classification.</title>
        <authorList>
            <person name="Goeker M."/>
        </authorList>
    </citation>
    <scope>NUCLEOTIDE SEQUENCE</scope>
    <source>
        <strain evidence="11">DSM 26232</strain>
    </source>
</reference>
<dbReference type="PANTHER" id="PTHR11579:SF0">
    <property type="entry name" value="PROTEIN-L-ISOASPARTATE(D-ASPARTATE) O-METHYLTRANSFERASE"/>
    <property type="match status" value="1"/>
</dbReference>
<feature type="compositionally biased region" description="Basic and acidic residues" evidence="10">
    <location>
        <begin position="221"/>
        <end position="255"/>
    </location>
</feature>
<feature type="region of interest" description="Disordered" evidence="10">
    <location>
        <begin position="210"/>
        <end position="271"/>
    </location>
</feature>
<organism evidence="11 12">
    <name type="scientific">Halolamina salifodinae</name>
    <dbReference type="NCBI Taxonomy" id="1202767"/>
    <lineage>
        <taxon>Archaea</taxon>
        <taxon>Methanobacteriati</taxon>
        <taxon>Methanobacteriota</taxon>
        <taxon>Stenosarchaea group</taxon>
        <taxon>Halobacteria</taxon>
        <taxon>Halobacteriales</taxon>
        <taxon>Haloferacaceae</taxon>
    </lineage>
</organism>
<evidence type="ECO:0000256" key="8">
    <source>
        <dbReference type="ARBA" id="ARBA00025330"/>
    </source>
</evidence>
<keyword evidence="4" id="KW-0963">Cytoplasm</keyword>
<evidence type="ECO:0000256" key="2">
    <source>
        <dbReference type="ARBA" id="ARBA00005369"/>
    </source>
</evidence>
<keyword evidence="7" id="KW-0949">S-adenosyl-L-methionine</keyword>
<evidence type="ECO:0000256" key="1">
    <source>
        <dbReference type="ARBA" id="ARBA00004496"/>
    </source>
</evidence>
<evidence type="ECO:0000256" key="6">
    <source>
        <dbReference type="ARBA" id="ARBA00022679"/>
    </source>
</evidence>
<dbReference type="InterPro" id="IPR000682">
    <property type="entry name" value="PCMT"/>
</dbReference>
<dbReference type="Pfam" id="PF01135">
    <property type="entry name" value="PCMT"/>
    <property type="match status" value="1"/>
</dbReference>
<evidence type="ECO:0000256" key="7">
    <source>
        <dbReference type="ARBA" id="ARBA00022691"/>
    </source>
</evidence>
<protein>
    <recommendedName>
        <fullName evidence="3">protein-L-isoaspartate(D-aspartate) O-methyltransferase</fullName>
        <ecNumber evidence="3">2.1.1.77</ecNumber>
    </recommendedName>
</protein>
<comment type="caution">
    <text evidence="11">The sequence shown here is derived from an EMBL/GenBank/DDBJ whole genome shotgun (WGS) entry which is preliminary data.</text>
</comment>
<evidence type="ECO:0000256" key="3">
    <source>
        <dbReference type="ARBA" id="ARBA00011890"/>
    </source>
</evidence>
<comment type="function">
    <text evidence="8">Catalyzes the methyl esterification of L-isoaspartyl residues in peptides and proteins that result from spontaneous decomposition of normal L-aspartyl and L-asparaginyl residues. It plays a role in the repair and/or degradation of damaged proteins.</text>
</comment>
<sequence>MDPAVLRDDMVDGLEHSFGRPLPEGVGAAMRTVPRREFVEDAPYDNRPSTSDGTVALAPGTVARLLTALDARGGDDVLVVGVGVGYTAAVLAEMVGGRRVHALDISRTQVYRARSNLEAAGYGEVLVNCREGSDGLPEYAPYDRILVEAAVVEPPHALLEQLADGGRLVFPKGNTDQTLVAVTPDDDAPDGYRRVDERGPVQFAPLLVDGEQPGVTRNRTRREDREHAERGAGPGWEHEWLDWDERLSGRDRRSAGDSSGAPDWGDYGDRR</sequence>
<gene>
    <name evidence="11" type="ORF">J2753_000377</name>
</gene>
<evidence type="ECO:0000313" key="12">
    <source>
        <dbReference type="Proteomes" id="UP000823736"/>
    </source>
</evidence>
<keyword evidence="5 11" id="KW-0489">Methyltransferase</keyword>
<comment type="subcellular location">
    <subcellularLocation>
        <location evidence="1">Cytoplasm</location>
    </subcellularLocation>
</comment>
<comment type="similarity">
    <text evidence="2">Belongs to the methyltransferase superfamily. L-isoaspartyl/D-aspartyl protein methyltransferase family.</text>
</comment>
<dbReference type="EMBL" id="JAGGLC010000001">
    <property type="protein sequence ID" value="MBP1985904.1"/>
    <property type="molecule type" value="Genomic_DNA"/>
</dbReference>
<proteinExistence type="inferred from homology"/>
<name>A0A8T4GW36_9EURY</name>
<evidence type="ECO:0000256" key="10">
    <source>
        <dbReference type="SAM" id="MobiDB-lite"/>
    </source>
</evidence>
<comment type="catalytic activity">
    <reaction evidence="9">
        <text>[protein]-L-isoaspartate + S-adenosyl-L-methionine = [protein]-L-isoaspartate alpha-methyl ester + S-adenosyl-L-homocysteine</text>
        <dbReference type="Rhea" id="RHEA:12705"/>
        <dbReference type="Rhea" id="RHEA-COMP:12143"/>
        <dbReference type="Rhea" id="RHEA-COMP:12144"/>
        <dbReference type="ChEBI" id="CHEBI:57856"/>
        <dbReference type="ChEBI" id="CHEBI:59789"/>
        <dbReference type="ChEBI" id="CHEBI:90596"/>
        <dbReference type="ChEBI" id="CHEBI:90598"/>
        <dbReference type="EC" id="2.1.1.77"/>
    </reaction>
</comment>
<dbReference type="RefSeq" id="WP_209489907.1">
    <property type="nucleotide sequence ID" value="NZ_JAGGLC010000001.1"/>
</dbReference>
<dbReference type="GO" id="GO:0032259">
    <property type="term" value="P:methylation"/>
    <property type="evidence" value="ECO:0007669"/>
    <property type="project" value="UniProtKB-KW"/>
</dbReference>
<dbReference type="SUPFAM" id="SSF53335">
    <property type="entry name" value="S-adenosyl-L-methionine-dependent methyltransferases"/>
    <property type="match status" value="1"/>
</dbReference>
<keyword evidence="12" id="KW-1185">Reference proteome</keyword>
<dbReference type="EC" id="2.1.1.77" evidence="3"/>
<dbReference type="Gene3D" id="3.40.50.150">
    <property type="entry name" value="Vaccinia Virus protein VP39"/>
    <property type="match status" value="1"/>
</dbReference>
<keyword evidence="6 11" id="KW-0808">Transferase</keyword>